<dbReference type="RefSeq" id="WP_058232750.1">
    <property type="nucleotide sequence ID" value="NZ_FMYG01000005.1"/>
</dbReference>
<dbReference type="Proteomes" id="UP000183203">
    <property type="component" value="Unassembled WGS sequence"/>
</dbReference>
<dbReference type="EMBL" id="FMYG01000005">
    <property type="protein sequence ID" value="SDC57839.1"/>
    <property type="molecule type" value="Genomic_DNA"/>
</dbReference>
<dbReference type="STRING" id="993073.AS029_11635"/>
<reference evidence="1 2" key="1">
    <citation type="submission" date="2016-09" db="EMBL/GenBank/DDBJ databases">
        <authorList>
            <person name="Capua I."/>
            <person name="De Benedictis P."/>
            <person name="Joannis T."/>
            <person name="Lombin L.H."/>
            <person name="Cattoli G."/>
        </authorList>
    </citation>
    <scope>NUCLEOTIDE SEQUENCE [LARGE SCALE GENOMIC DNA]</scope>
    <source>
        <strain evidence="1 2">NIO-1002</strain>
    </source>
</reference>
<dbReference type="OrthoDB" id="5072663at2"/>
<accession>A0A1G6MQM6</accession>
<name>A0A1G6MQM6_9MICO</name>
<organism evidence="1 2">
    <name type="scientific">Microbacterium enclense</name>
    <dbReference type="NCBI Taxonomy" id="993073"/>
    <lineage>
        <taxon>Bacteria</taxon>
        <taxon>Bacillati</taxon>
        <taxon>Actinomycetota</taxon>
        <taxon>Actinomycetes</taxon>
        <taxon>Micrococcales</taxon>
        <taxon>Microbacteriaceae</taxon>
        <taxon>Microbacterium</taxon>
    </lineage>
</organism>
<evidence type="ECO:0000313" key="2">
    <source>
        <dbReference type="Proteomes" id="UP000183203"/>
    </source>
</evidence>
<gene>
    <name evidence="1" type="ORF">SAMN05216418_2600</name>
</gene>
<evidence type="ECO:0000313" key="1">
    <source>
        <dbReference type="EMBL" id="SDC57839.1"/>
    </source>
</evidence>
<sequence length="89" mass="9513">MPDSPAADDQPVIPLPTAHEKEVSFLARSGAVVTLRLIDTGRYEVKLDTRGDYTAVLLFDGETFELHPAPGVHALGGTGLSATEIYEGF</sequence>
<dbReference type="AlphaFoldDB" id="A0A1G6MQM6"/>
<proteinExistence type="predicted"/>
<protein>
    <submittedName>
        <fullName evidence="1">Uncharacterized protein</fullName>
    </submittedName>
</protein>